<dbReference type="CDD" id="cd00090">
    <property type="entry name" value="HTH_ARSR"/>
    <property type="match status" value="1"/>
</dbReference>
<dbReference type="SUPFAM" id="SSF46785">
    <property type="entry name" value="Winged helix' DNA-binding domain"/>
    <property type="match status" value="2"/>
</dbReference>
<dbReference type="PANTHER" id="PTHR36216:SF1">
    <property type="entry name" value="HTH ARSR-TYPE DOMAIN-CONTAINING PROTEIN"/>
    <property type="match status" value="1"/>
</dbReference>
<reference evidence="3 4" key="1">
    <citation type="submission" date="2023-06" db="EMBL/GenBank/DDBJ databases">
        <title>Genome sequence of Methancorpusculaceae sp. Cs1.</title>
        <authorList>
            <person name="Protasov E."/>
            <person name="Platt K."/>
            <person name="Poehlein A."/>
            <person name="Daniel R."/>
            <person name="Brune A."/>
        </authorList>
    </citation>
    <scope>NUCLEOTIDE SEQUENCE [LARGE SCALE GENOMIC DNA]</scope>
    <source>
        <strain evidence="3 4">Cs1</strain>
    </source>
</reference>
<feature type="transmembrane region" description="Helical" evidence="1">
    <location>
        <begin position="97"/>
        <end position="122"/>
    </location>
</feature>
<accession>A0AAE4MGI2</accession>
<comment type="caution">
    <text evidence="3">The sequence shown here is derived from an EMBL/GenBank/DDBJ whole genome shotgun (WGS) entry which is preliminary data.</text>
</comment>
<dbReference type="Pfam" id="PF13412">
    <property type="entry name" value="HTH_24"/>
    <property type="match status" value="1"/>
</dbReference>
<keyword evidence="1" id="KW-1133">Transmembrane helix</keyword>
<organism evidence="3 4">
    <name type="scientific">Methanorbis rubei</name>
    <dbReference type="NCBI Taxonomy" id="3028300"/>
    <lineage>
        <taxon>Archaea</taxon>
        <taxon>Methanobacteriati</taxon>
        <taxon>Methanobacteriota</taxon>
        <taxon>Stenosarchaea group</taxon>
        <taxon>Methanomicrobia</taxon>
        <taxon>Methanomicrobiales</taxon>
        <taxon>Methanocorpusculaceae</taxon>
        <taxon>Methanorbis</taxon>
    </lineage>
</organism>
<evidence type="ECO:0000259" key="2">
    <source>
        <dbReference type="SMART" id="SM00418"/>
    </source>
</evidence>
<keyword evidence="1" id="KW-0472">Membrane</keyword>
<dbReference type="InterPro" id="IPR036388">
    <property type="entry name" value="WH-like_DNA-bd_sf"/>
</dbReference>
<keyword evidence="1" id="KW-0812">Transmembrane</keyword>
<dbReference type="EMBL" id="JAWDKB010000003">
    <property type="protein sequence ID" value="MDV0443423.1"/>
    <property type="molecule type" value="Genomic_DNA"/>
</dbReference>
<protein>
    <recommendedName>
        <fullName evidence="2">HTH arsR-type domain-containing protein</fullName>
    </recommendedName>
</protein>
<dbReference type="PANTHER" id="PTHR36216">
    <property type="entry name" value="TRANSCRIPTIONAL REGULATOR, TRMB"/>
    <property type="match status" value="1"/>
</dbReference>
<dbReference type="AlphaFoldDB" id="A0AAE4MGI2"/>
<proteinExistence type="predicted"/>
<dbReference type="InterPro" id="IPR001845">
    <property type="entry name" value="HTH_ArsR_DNA-bd_dom"/>
</dbReference>
<evidence type="ECO:0000313" key="3">
    <source>
        <dbReference type="EMBL" id="MDV0443423.1"/>
    </source>
</evidence>
<dbReference type="Proteomes" id="UP001283212">
    <property type="component" value="Unassembled WGS sequence"/>
</dbReference>
<dbReference type="InterPro" id="IPR011991">
    <property type="entry name" value="ArsR-like_HTH"/>
</dbReference>
<dbReference type="RefSeq" id="WP_338095947.1">
    <property type="nucleotide sequence ID" value="NZ_JAWDKB010000003.1"/>
</dbReference>
<feature type="transmembrane region" description="Helical" evidence="1">
    <location>
        <begin position="7"/>
        <end position="30"/>
    </location>
</feature>
<keyword evidence="4" id="KW-1185">Reference proteome</keyword>
<gene>
    <name evidence="3" type="ORF">McpCs1_07980</name>
</gene>
<dbReference type="Gene3D" id="1.10.10.10">
    <property type="entry name" value="Winged helix-like DNA-binding domain superfamily/Winged helix DNA-binding domain"/>
    <property type="match status" value="2"/>
</dbReference>
<name>A0AAE4MGI2_9EURY</name>
<dbReference type="SMART" id="SM00418">
    <property type="entry name" value="HTH_ARSR"/>
    <property type="match status" value="1"/>
</dbReference>
<evidence type="ECO:0000313" key="4">
    <source>
        <dbReference type="Proteomes" id="UP001283212"/>
    </source>
</evidence>
<evidence type="ECO:0000256" key="1">
    <source>
        <dbReference type="SAM" id="Phobius"/>
    </source>
</evidence>
<feature type="domain" description="HTH arsR-type" evidence="2">
    <location>
        <begin position="203"/>
        <end position="288"/>
    </location>
</feature>
<sequence>MFQKERLWDLVVIIIIALIIFIPSVCLFFIDGGQIRGINDDPATRPNLLGQNIDGLNFTPASGKIQPIYDDTEIIPLSLWQLSPREMLLMVITYPMAYIPLSTGKILSALYLASGLAFIILYRRKISRKDPDPNSRREQIRRYISEHPGRNTQQIADALSLPRSSLNYHLNRLQKTLDILPFTYDGQQRFLPANTGLTENQKILLSILSKEKDHLIFQTLIDQPSLTRKEIAAQLGISTTTAVWYIHRLERSHLLTAKKQERKLRYSLTPEIVMEYQKLAEIFTQTSEEHST</sequence>
<dbReference type="InterPro" id="IPR036390">
    <property type="entry name" value="WH_DNA-bd_sf"/>
</dbReference>
<dbReference type="GO" id="GO:0003700">
    <property type="term" value="F:DNA-binding transcription factor activity"/>
    <property type="evidence" value="ECO:0007669"/>
    <property type="project" value="InterPro"/>
</dbReference>